<dbReference type="GO" id="GO:0055085">
    <property type="term" value="P:transmembrane transport"/>
    <property type="evidence" value="ECO:0007669"/>
    <property type="project" value="InterPro"/>
</dbReference>
<comment type="similarity">
    <text evidence="7">Belongs to the binding-protein-dependent transport system permease family.</text>
</comment>
<accession>A0A100YWS3</accession>
<keyword evidence="3" id="KW-1003">Cell membrane</keyword>
<organism evidence="9 10">
    <name type="scientific">Tractidigestivibacter scatoligenes</name>
    <name type="common">Olsenella scatoligenes</name>
    <dbReference type="NCBI Taxonomy" id="1299998"/>
    <lineage>
        <taxon>Bacteria</taxon>
        <taxon>Bacillati</taxon>
        <taxon>Actinomycetota</taxon>
        <taxon>Coriobacteriia</taxon>
        <taxon>Coriobacteriales</taxon>
        <taxon>Atopobiaceae</taxon>
        <taxon>Tractidigestivibacter</taxon>
    </lineage>
</organism>
<feature type="transmembrane region" description="Helical" evidence="7">
    <location>
        <begin position="153"/>
        <end position="176"/>
    </location>
</feature>
<keyword evidence="5 7" id="KW-1133">Transmembrane helix</keyword>
<dbReference type="SUPFAM" id="SSF161098">
    <property type="entry name" value="MetI-like"/>
    <property type="match status" value="1"/>
</dbReference>
<evidence type="ECO:0000256" key="1">
    <source>
        <dbReference type="ARBA" id="ARBA00004651"/>
    </source>
</evidence>
<evidence type="ECO:0000256" key="5">
    <source>
        <dbReference type="ARBA" id="ARBA00022989"/>
    </source>
</evidence>
<sequence>MKSKAIKQSSQIKSTRHFWWLFLLPVTAAFCIGFVWPFIQGIYLSFCKFKTVSSAKFVGLSNYASAFADESFQHSFWYTALTAIVCLVLINVIAFAVAYALTQGIKGSNIFRTIFFAPNLIGGIVLGYIWSMIFDGILQQYGTSVVLETKYGFWGLIILMCWQQIGYMMIIYIAGIQAVPEDMIEAAKIDGATKAQTLFKVIIPNVMPSITICTFLSLTNGFKLFDQNLALTGGLPYEQLADGSTINTTEMMALNIYNTFYSGTGASRGVAQAKAVIFFILVAAMGLAQLSYTRKREVQQ</sequence>
<dbReference type="RefSeq" id="WP_059053012.1">
    <property type="nucleotide sequence ID" value="NZ_JAZHSO010000002.1"/>
</dbReference>
<comment type="subcellular location">
    <subcellularLocation>
        <location evidence="1 7">Cell membrane</location>
        <topology evidence="1 7">Multi-pass membrane protein</topology>
    </subcellularLocation>
</comment>
<name>A0A100YWS3_TRASO</name>
<dbReference type="GO" id="GO:0005886">
    <property type="term" value="C:plasma membrane"/>
    <property type="evidence" value="ECO:0007669"/>
    <property type="project" value="UniProtKB-SubCell"/>
</dbReference>
<feature type="transmembrane region" description="Helical" evidence="7">
    <location>
        <begin position="20"/>
        <end position="39"/>
    </location>
</feature>
<keyword evidence="4 7" id="KW-0812">Transmembrane</keyword>
<protein>
    <submittedName>
        <fullName evidence="9">ABC transporter permease</fullName>
    </submittedName>
</protein>
<feature type="domain" description="ABC transmembrane type-1" evidence="8">
    <location>
        <begin position="76"/>
        <end position="289"/>
    </location>
</feature>
<comment type="caution">
    <text evidence="9">The sequence shown here is derived from an EMBL/GenBank/DDBJ whole genome shotgun (WGS) entry which is preliminary data.</text>
</comment>
<proteinExistence type="inferred from homology"/>
<dbReference type="CDD" id="cd06261">
    <property type="entry name" value="TM_PBP2"/>
    <property type="match status" value="1"/>
</dbReference>
<evidence type="ECO:0000256" key="7">
    <source>
        <dbReference type="RuleBase" id="RU363032"/>
    </source>
</evidence>
<dbReference type="PANTHER" id="PTHR30193:SF37">
    <property type="entry name" value="INNER MEMBRANE ABC TRANSPORTER PERMEASE PROTEIN YCJO"/>
    <property type="match status" value="1"/>
</dbReference>
<keyword evidence="2 7" id="KW-0813">Transport</keyword>
<dbReference type="Pfam" id="PF00528">
    <property type="entry name" value="BPD_transp_1"/>
    <property type="match status" value="1"/>
</dbReference>
<dbReference type="OrthoDB" id="3810889at2"/>
<evidence type="ECO:0000313" key="9">
    <source>
        <dbReference type="EMBL" id="KUH59100.1"/>
    </source>
</evidence>
<evidence type="ECO:0000256" key="6">
    <source>
        <dbReference type="ARBA" id="ARBA00023136"/>
    </source>
</evidence>
<reference evidence="9 10" key="1">
    <citation type="submission" date="2015-12" db="EMBL/GenBank/DDBJ databases">
        <title>Draft Genome Sequence of Olsenella scatoligenes SK9K4T; a Producer of 3-Methylindole- (skatole) and 4-Methylphenol- (p-cresol) Isolated from Pig Feces.</title>
        <authorList>
            <person name="Li X."/>
            <person name="Borg B."/>
            <person name="Canibe N."/>
        </authorList>
    </citation>
    <scope>NUCLEOTIDE SEQUENCE [LARGE SCALE GENOMIC DNA]</scope>
    <source>
        <strain evidence="9 10">SK9K4</strain>
    </source>
</reference>
<dbReference type="STRING" id="1299998.AUL39_01855"/>
<dbReference type="InterPro" id="IPR051393">
    <property type="entry name" value="ABC_transporter_permease"/>
</dbReference>
<evidence type="ECO:0000259" key="8">
    <source>
        <dbReference type="PROSITE" id="PS50928"/>
    </source>
</evidence>
<keyword evidence="6 7" id="KW-0472">Membrane</keyword>
<dbReference type="Gene3D" id="1.10.3720.10">
    <property type="entry name" value="MetI-like"/>
    <property type="match status" value="1"/>
</dbReference>
<evidence type="ECO:0000313" key="10">
    <source>
        <dbReference type="Proteomes" id="UP000054078"/>
    </source>
</evidence>
<dbReference type="PANTHER" id="PTHR30193">
    <property type="entry name" value="ABC TRANSPORTER PERMEASE PROTEIN"/>
    <property type="match status" value="1"/>
</dbReference>
<feature type="transmembrane region" description="Helical" evidence="7">
    <location>
        <begin position="76"/>
        <end position="101"/>
    </location>
</feature>
<gene>
    <name evidence="9" type="ORF">AUL39_01855</name>
</gene>
<feature type="transmembrane region" description="Helical" evidence="7">
    <location>
        <begin position="275"/>
        <end position="292"/>
    </location>
</feature>
<evidence type="ECO:0000256" key="2">
    <source>
        <dbReference type="ARBA" id="ARBA00022448"/>
    </source>
</evidence>
<keyword evidence="10" id="KW-1185">Reference proteome</keyword>
<feature type="transmembrane region" description="Helical" evidence="7">
    <location>
        <begin position="197"/>
        <end position="218"/>
    </location>
</feature>
<evidence type="ECO:0000256" key="3">
    <source>
        <dbReference type="ARBA" id="ARBA00022475"/>
    </source>
</evidence>
<dbReference type="EMBL" id="LOJF01000001">
    <property type="protein sequence ID" value="KUH59100.1"/>
    <property type="molecule type" value="Genomic_DNA"/>
</dbReference>
<dbReference type="Proteomes" id="UP000054078">
    <property type="component" value="Unassembled WGS sequence"/>
</dbReference>
<dbReference type="AlphaFoldDB" id="A0A100YWS3"/>
<evidence type="ECO:0000256" key="4">
    <source>
        <dbReference type="ARBA" id="ARBA00022692"/>
    </source>
</evidence>
<dbReference type="PROSITE" id="PS50928">
    <property type="entry name" value="ABC_TM1"/>
    <property type="match status" value="1"/>
</dbReference>
<dbReference type="InterPro" id="IPR035906">
    <property type="entry name" value="MetI-like_sf"/>
</dbReference>
<dbReference type="InterPro" id="IPR000515">
    <property type="entry name" value="MetI-like"/>
</dbReference>
<feature type="transmembrane region" description="Helical" evidence="7">
    <location>
        <begin position="113"/>
        <end position="133"/>
    </location>
</feature>